<comment type="caution">
    <text evidence="2">The sequence shown here is derived from an EMBL/GenBank/DDBJ whole genome shotgun (WGS) entry which is preliminary data.</text>
</comment>
<keyword evidence="1" id="KW-0812">Transmembrane</keyword>
<organism evidence="2 3">
    <name type="scientific">Blepharisma stoltei</name>
    <dbReference type="NCBI Taxonomy" id="1481888"/>
    <lineage>
        <taxon>Eukaryota</taxon>
        <taxon>Sar</taxon>
        <taxon>Alveolata</taxon>
        <taxon>Ciliophora</taxon>
        <taxon>Postciliodesmatophora</taxon>
        <taxon>Heterotrichea</taxon>
        <taxon>Heterotrichida</taxon>
        <taxon>Blepharismidae</taxon>
        <taxon>Blepharisma</taxon>
    </lineage>
</organism>
<evidence type="ECO:0000313" key="2">
    <source>
        <dbReference type="EMBL" id="CAG9318453.1"/>
    </source>
</evidence>
<dbReference type="AlphaFoldDB" id="A0AAU9IXS1"/>
<keyword evidence="1" id="KW-1133">Transmembrane helix</keyword>
<evidence type="ECO:0008006" key="4">
    <source>
        <dbReference type="Google" id="ProtNLM"/>
    </source>
</evidence>
<evidence type="ECO:0000313" key="3">
    <source>
        <dbReference type="Proteomes" id="UP001162131"/>
    </source>
</evidence>
<keyword evidence="3" id="KW-1185">Reference proteome</keyword>
<gene>
    <name evidence="2" type="ORF">BSTOLATCC_MIC20927</name>
</gene>
<feature type="transmembrane region" description="Helical" evidence="1">
    <location>
        <begin position="142"/>
        <end position="160"/>
    </location>
</feature>
<name>A0AAU9IXS1_9CILI</name>
<evidence type="ECO:0000256" key="1">
    <source>
        <dbReference type="SAM" id="Phobius"/>
    </source>
</evidence>
<keyword evidence="1" id="KW-0472">Membrane</keyword>
<proteinExistence type="predicted"/>
<protein>
    <recommendedName>
        <fullName evidence="4">Translocon-associated protein subunit beta</fullName>
    </recommendedName>
</protein>
<dbReference type="Proteomes" id="UP001162131">
    <property type="component" value="Unassembled WGS sequence"/>
</dbReference>
<sequence>MIFFIFLHIASAALLGERTVLTSSAVEGELLRVRYVLNNTFEHEIRNVALFDPSFTRSNVIFVEGKSKAKLTYGTIKSGKAYHVDLDMIPRSPNKIPLLIANATYELPDSSIQTIPLFSEGEINVISKRKSFLNDVKVSQVFYLWLFMCLITIVPILYSFQIRKAKNNLIKSKSS</sequence>
<dbReference type="EMBL" id="CAJZBQ010000020">
    <property type="protein sequence ID" value="CAG9318453.1"/>
    <property type="molecule type" value="Genomic_DNA"/>
</dbReference>
<dbReference type="Pfam" id="PF05753">
    <property type="entry name" value="TRAP_beta"/>
    <property type="match status" value="1"/>
</dbReference>
<reference evidence="2" key="1">
    <citation type="submission" date="2021-09" db="EMBL/GenBank/DDBJ databases">
        <authorList>
            <consortium name="AG Swart"/>
            <person name="Singh M."/>
            <person name="Singh A."/>
            <person name="Seah K."/>
            <person name="Emmerich C."/>
        </authorList>
    </citation>
    <scope>NUCLEOTIDE SEQUENCE</scope>
    <source>
        <strain evidence="2">ATCC30299</strain>
    </source>
</reference>
<accession>A0AAU9IXS1</accession>